<evidence type="ECO:0000256" key="1">
    <source>
        <dbReference type="SAM" id="MobiDB-lite"/>
    </source>
</evidence>
<keyword evidence="2" id="KW-1133">Transmembrane helix</keyword>
<dbReference type="InParanoid" id="A0A482X0G8"/>
<dbReference type="AlphaFoldDB" id="A0A482X0G8"/>
<proteinExistence type="predicted"/>
<feature type="compositionally biased region" description="Basic residues" evidence="1">
    <location>
        <begin position="1"/>
        <end position="13"/>
    </location>
</feature>
<keyword evidence="2" id="KW-0812">Transmembrane</keyword>
<sequence>MAGRRKKDRKNGLKARGEKWGQEGNTKSKRKRGKGLENKCPKVAEREGEGVGREFHAFREQIKTSVAPLGFSTVMLTAVSIFWIQPF</sequence>
<keyword evidence="5" id="KW-1185">Reference proteome</keyword>
<dbReference type="Proteomes" id="UP000291343">
    <property type="component" value="Unassembled WGS sequence"/>
</dbReference>
<feature type="transmembrane region" description="Helical" evidence="2">
    <location>
        <begin position="66"/>
        <end position="84"/>
    </location>
</feature>
<reference evidence="3" key="2">
    <citation type="submission" date="2019-02" db="EMBL/GenBank/DDBJ databases">
        <authorList>
            <person name="Zhu J."/>
            <person name="Jiang F."/>
            <person name="Wang X."/>
            <person name="Yang P."/>
            <person name="Bao Y."/>
            <person name="Zhao W."/>
            <person name="Wang W."/>
            <person name="Lu H."/>
            <person name="Wang Q."/>
            <person name="Cui N."/>
            <person name="Li J."/>
            <person name="Chen X."/>
            <person name="Luo L."/>
            <person name="Yu J."/>
            <person name="Kang L."/>
            <person name="Cui F."/>
        </authorList>
    </citation>
    <scope>NUCLEOTIDE SEQUENCE</scope>
    <source>
        <strain evidence="3">Lst14</strain>
        <tissue evidence="3">Whole body</tissue>
    </source>
</reference>
<comment type="caution">
    <text evidence="3">The sequence shown here is derived from an EMBL/GenBank/DDBJ whole genome shotgun (WGS) entry which is preliminary data.</text>
</comment>
<dbReference type="EMBL" id="QKKF02019978">
    <property type="protein sequence ID" value="RZF39299.1"/>
    <property type="molecule type" value="Genomic_DNA"/>
</dbReference>
<evidence type="ECO:0000256" key="2">
    <source>
        <dbReference type="SAM" id="Phobius"/>
    </source>
</evidence>
<reference evidence="3 5" key="1">
    <citation type="journal article" date="2017" name="Gigascience">
        <title>Genome sequence of the small brown planthopper, Laodelphax striatellus.</title>
        <authorList>
            <person name="Zhu J."/>
            <person name="Jiang F."/>
            <person name="Wang X."/>
            <person name="Yang P."/>
            <person name="Bao Y."/>
            <person name="Zhao W."/>
            <person name="Wang W."/>
            <person name="Lu H."/>
            <person name="Wang Q."/>
            <person name="Cui N."/>
            <person name="Li J."/>
            <person name="Chen X."/>
            <person name="Luo L."/>
            <person name="Yu J."/>
            <person name="Kang L."/>
            <person name="Cui F."/>
        </authorList>
    </citation>
    <scope>NUCLEOTIDE SEQUENCE [LARGE SCALE GENOMIC DNA]</scope>
    <source>
        <strain evidence="3">Lst14</strain>
        <tissue evidence="3">Whole body</tissue>
    </source>
</reference>
<accession>A0A482X0G8</accession>
<feature type="region of interest" description="Disordered" evidence="1">
    <location>
        <begin position="1"/>
        <end position="39"/>
    </location>
</feature>
<organism evidence="3 5">
    <name type="scientific">Laodelphax striatellus</name>
    <name type="common">Small brown planthopper</name>
    <name type="synonym">Delphax striatella</name>
    <dbReference type="NCBI Taxonomy" id="195883"/>
    <lineage>
        <taxon>Eukaryota</taxon>
        <taxon>Metazoa</taxon>
        <taxon>Ecdysozoa</taxon>
        <taxon>Arthropoda</taxon>
        <taxon>Hexapoda</taxon>
        <taxon>Insecta</taxon>
        <taxon>Pterygota</taxon>
        <taxon>Neoptera</taxon>
        <taxon>Paraneoptera</taxon>
        <taxon>Hemiptera</taxon>
        <taxon>Auchenorrhyncha</taxon>
        <taxon>Fulgoroidea</taxon>
        <taxon>Delphacidae</taxon>
        <taxon>Criomorphinae</taxon>
        <taxon>Laodelphax</taxon>
    </lineage>
</organism>
<gene>
    <name evidence="3" type="ORF">LSTR_LSTR009473</name>
    <name evidence="4" type="ORF">LSTR_LSTR016149</name>
</gene>
<name>A0A482X0G8_LAOST</name>
<dbReference type="EMBL" id="QKKF02014876">
    <property type="protein sequence ID" value="RZF42542.1"/>
    <property type="molecule type" value="Genomic_DNA"/>
</dbReference>
<evidence type="ECO:0000313" key="5">
    <source>
        <dbReference type="Proteomes" id="UP000291343"/>
    </source>
</evidence>
<protein>
    <submittedName>
        <fullName evidence="3">Uncharacterized protein</fullName>
    </submittedName>
</protein>
<evidence type="ECO:0000313" key="4">
    <source>
        <dbReference type="EMBL" id="RZF42542.1"/>
    </source>
</evidence>
<keyword evidence="2" id="KW-0472">Membrane</keyword>
<evidence type="ECO:0000313" key="3">
    <source>
        <dbReference type="EMBL" id="RZF39299.1"/>
    </source>
</evidence>